<evidence type="ECO:0000313" key="3">
    <source>
        <dbReference type="Proteomes" id="UP000075515"/>
    </source>
</evidence>
<dbReference type="AlphaFoldDB" id="A0A150SFY2"/>
<dbReference type="Proteomes" id="UP000075515">
    <property type="component" value="Unassembled WGS sequence"/>
</dbReference>
<reference evidence="2 3" key="1">
    <citation type="submission" date="2014-02" db="EMBL/GenBank/DDBJ databases">
        <title>The small core and large imbalanced accessory genome model reveals a collaborative survival strategy of Sorangium cellulosum strains in nature.</title>
        <authorList>
            <person name="Han K."/>
            <person name="Peng R."/>
            <person name="Blom J."/>
            <person name="Li Y.-Z."/>
        </authorList>
    </citation>
    <scope>NUCLEOTIDE SEQUENCE [LARGE SCALE GENOMIC DNA]</scope>
    <source>
        <strain evidence="2 3">So0149</strain>
    </source>
</reference>
<accession>A0A150SFY2</accession>
<sequence>MNSRRVGSSPSAFRPKNSRNCAVVPYSIGRPGSSFLPRILTRSRSRSDLSAAPESTPRISSTSGRVIGCR</sequence>
<comment type="caution">
    <text evidence="2">The sequence shown here is derived from an EMBL/GenBank/DDBJ whole genome shotgun (WGS) entry which is preliminary data.</text>
</comment>
<evidence type="ECO:0000256" key="1">
    <source>
        <dbReference type="SAM" id="MobiDB-lite"/>
    </source>
</evidence>
<name>A0A150SFY2_SORCE</name>
<evidence type="ECO:0000313" key="2">
    <source>
        <dbReference type="EMBL" id="KYF91403.1"/>
    </source>
</evidence>
<dbReference type="EMBL" id="JEMC01002039">
    <property type="protein sequence ID" value="KYF91403.1"/>
    <property type="molecule type" value="Genomic_DNA"/>
</dbReference>
<protein>
    <submittedName>
        <fullName evidence="2">Uncharacterized protein</fullName>
    </submittedName>
</protein>
<proteinExistence type="predicted"/>
<feature type="region of interest" description="Disordered" evidence="1">
    <location>
        <begin position="43"/>
        <end position="70"/>
    </location>
</feature>
<gene>
    <name evidence="2" type="ORF">BE18_11155</name>
</gene>
<organism evidence="2 3">
    <name type="scientific">Sorangium cellulosum</name>
    <name type="common">Polyangium cellulosum</name>
    <dbReference type="NCBI Taxonomy" id="56"/>
    <lineage>
        <taxon>Bacteria</taxon>
        <taxon>Pseudomonadati</taxon>
        <taxon>Myxococcota</taxon>
        <taxon>Polyangia</taxon>
        <taxon>Polyangiales</taxon>
        <taxon>Polyangiaceae</taxon>
        <taxon>Sorangium</taxon>
    </lineage>
</organism>